<keyword evidence="1" id="KW-0812">Transmembrane</keyword>
<sequence length="150" mass="17147">MKVEVIMTISHVVGVTLLFLLCSAILLISCERWIVYHPYKYPEGKWGPSSSLDSKEDVRFLADDGVVLHGWYFSSKGSNATLLWFHGNAGNITHRLDNIEMLKQLNLDIFIFDYRGYGKSEGEPNEKGIYLDSQAAYDWLVKVKKIMPEN</sequence>
<protein>
    <recommendedName>
        <fullName evidence="3">Serine aminopeptidase S33 domain-containing protein</fullName>
    </recommendedName>
</protein>
<keyword evidence="1" id="KW-1133">Transmembrane helix</keyword>
<dbReference type="SUPFAM" id="SSF53474">
    <property type="entry name" value="alpha/beta-Hydrolases"/>
    <property type="match status" value="1"/>
</dbReference>
<reference evidence="2" key="1">
    <citation type="submission" date="2018-05" db="EMBL/GenBank/DDBJ databases">
        <authorList>
            <person name="Lanie J.A."/>
            <person name="Ng W.-L."/>
            <person name="Kazmierczak K.M."/>
            <person name="Andrzejewski T.M."/>
            <person name="Davidsen T.M."/>
            <person name="Wayne K.J."/>
            <person name="Tettelin H."/>
            <person name="Glass J.I."/>
            <person name="Rusch D."/>
            <person name="Podicherti R."/>
            <person name="Tsui H.-C.T."/>
            <person name="Winkler M.E."/>
        </authorList>
    </citation>
    <scope>NUCLEOTIDE SEQUENCE</scope>
</reference>
<organism evidence="2">
    <name type="scientific">marine metagenome</name>
    <dbReference type="NCBI Taxonomy" id="408172"/>
    <lineage>
        <taxon>unclassified sequences</taxon>
        <taxon>metagenomes</taxon>
        <taxon>ecological metagenomes</taxon>
    </lineage>
</organism>
<feature type="transmembrane region" description="Helical" evidence="1">
    <location>
        <begin position="6"/>
        <end position="28"/>
    </location>
</feature>
<gene>
    <name evidence="2" type="ORF">METZ01_LOCUS451409</name>
</gene>
<evidence type="ECO:0008006" key="3">
    <source>
        <dbReference type="Google" id="ProtNLM"/>
    </source>
</evidence>
<dbReference type="PANTHER" id="PTHR12277:SF81">
    <property type="entry name" value="PROTEIN ABHD13"/>
    <property type="match status" value="1"/>
</dbReference>
<keyword evidence="1" id="KW-0472">Membrane</keyword>
<dbReference type="PROSITE" id="PS51257">
    <property type="entry name" value="PROKAR_LIPOPROTEIN"/>
    <property type="match status" value="1"/>
</dbReference>
<dbReference type="InterPro" id="IPR029058">
    <property type="entry name" value="AB_hydrolase_fold"/>
</dbReference>
<evidence type="ECO:0000256" key="1">
    <source>
        <dbReference type="SAM" id="Phobius"/>
    </source>
</evidence>
<evidence type="ECO:0000313" key="2">
    <source>
        <dbReference type="EMBL" id="SVD98555.1"/>
    </source>
</evidence>
<dbReference type="Gene3D" id="3.40.50.1820">
    <property type="entry name" value="alpha/beta hydrolase"/>
    <property type="match status" value="1"/>
</dbReference>
<dbReference type="AlphaFoldDB" id="A0A382ZU50"/>
<proteinExistence type="predicted"/>
<feature type="non-terminal residue" evidence="2">
    <location>
        <position position="150"/>
    </location>
</feature>
<accession>A0A382ZU50</accession>
<dbReference type="EMBL" id="UINC01186365">
    <property type="protein sequence ID" value="SVD98555.1"/>
    <property type="molecule type" value="Genomic_DNA"/>
</dbReference>
<dbReference type="PANTHER" id="PTHR12277">
    <property type="entry name" value="ALPHA/BETA HYDROLASE DOMAIN-CONTAINING PROTEIN"/>
    <property type="match status" value="1"/>
</dbReference>
<name>A0A382ZU50_9ZZZZ</name>